<evidence type="ECO:0000313" key="1">
    <source>
        <dbReference type="EMBL" id="TQI87614.1"/>
    </source>
</evidence>
<reference evidence="1 3" key="1">
    <citation type="submission" date="2019-06" db="EMBL/GenBank/DDBJ databases">
        <authorList>
            <person name="Deangelis K."/>
            <person name="Huntemann M."/>
            <person name="Clum A."/>
            <person name="Pillay M."/>
            <person name="Palaniappan K."/>
            <person name="Varghese N."/>
            <person name="Mikhailova N."/>
            <person name="Stamatis D."/>
            <person name="Reddy T."/>
            <person name="Daum C."/>
            <person name="Shapiro N."/>
            <person name="Ivanova N."/>
            <person name="Kyrpides N."/>
            <person name="Woyke T."/>
        </authorList>
    </citation>
    <scope>NUCLEOTIDE SEQUENCE [LARGE SCALE GENOMIC DNA]</scope>
    <source>
        <strain evidence="1 3">106R</strain>
    </source>
</reference>
<protein>
    <submittedName>
        <fullName evidence="1">YdaS antitoxin of YdaST toxin-antitoxin system</fullName>
    </submittedName>
</protein>
<dbReference type="InterPro" id="IPR031856">
    <property type="entry name" value="YdaS_toxin-like"/>
</dbReference>
<dbReference type="Proteomes" id="UP000320710">
    <property type="component" value="Unassembled WGS sequence"/>
</dbReference>
<gene>
    <name evidence="1" type="ORF">FHU12_5317</name>
    <name evidence="2" type="ORF">FHU12_5377</name>
</gene>
<accession>A0AA46QG05</accession>
<dbReference type="AlphaFoldDB" id="A0AA46QG05"/>
<organism evidence="1 3">
    <name type="scientific">Serratia marcescens</name>
    <dbReference type="NCBI Taxonomy" id="615"/>
    <lineage>
        <taxon>Bacteria</taxon>
        <taxon>Pseudomonadati</taxon>
        <taxon>Pseudomonadota</taxon>
        <taxon>Gammaproteobacteria</taxon>
        <taxon>Enterobacterales</taxon>
        <taxon>Yersiniaceae</taxon>
        <taxon>Serratia</taxon>
    </lineage>
</organism>
<dbReference type="Pfam" id="PF15943">
    <property type="entry name" value="YdaS_toxin"/>
    <property type="match status" value="1"/>
</dbReference>
<evidence type="ECO:0000313" key="2">
    <source>
        <dbReference type="EMBL" id="TQI87672.1"/>
    </source>
</evidence>
<dbReference type="EMBL" id="VFMJ01000001">
    <property type="protein sequence ID" value="TQI87614.1"/>
    <property type="molecule type" value="Genomic_DNA"/>
</dbReference>
<dbReference type="Gene3D" id="1.10.260.40">
    <property type="entry name" value="lambda repressor-like DNA-binding domains"/>
    <property type="match status" value="1"/>
</dbReference>
<dbReference type="GO" id="GO:0003677">
    <property type="term" value="F:DNA binding"/>
    <property type="evidence" value="ECO:0007669"/>
    <property type="project" value="InterPro"/>
</dbReference>
<dbReference type="EMBL" id="VFMJ01000001">
    <property type="protein sequence ID" value="TQI87672.1"/>
    <property type="molecule type" value="Genomic_DNA"/>
</dbReference>
<comment type="caution">
    <text evidence="1">The sequence shown here is derived from an EMBL/GenBank/DDBJ whole genome shotgun (WGS) entry which is preliminary data.</text>
</comment>
<proteinExistence type="predicted"/>
<sequence>MYLQRGMIMNRELKHLIMKVTSQSGLARVLGCRQQTVSLWLNHKVPDGKVLLLSEAVGWKVTPHEIRPDLYPGVFDGLPEKQRQLKLSSAQDPKGFSGAQHA</sequence>
<reference evidence="1 3" key="2">
    <citation type="submission" date="2019-07" db="EMBL/GenBank/DDBJ databases">
        <title>Investigation of anaerobic lignin degradation for improved lignocellulosic biofuels.</title>
        <authorList>
            <person name="Deangelis K.PhD."/>
        </authorList>
    </citation>
    <scope>NUCLEOTIDE SEQUENCE [LARGE SCALE GENOMIC DNA]</scope>
    <source>
        <strain evidence="1 3">106R</strain>
    </source>
</reference>
<evidence type="ECO:0000313" key="3">
    <source>
        <dbReference type="Proteomes" id="UP000320710"/>
    </source>
</evidence>
<dbReference type="InterPro" id="IPR010982">
    <property type="entry name" value="Lambda_DNA-bd_dom_sf"/>
</dbReference>
<dbReference type="SUPFAM" id="SSF47413">
    <property type="entry name" value="lambda repressor-like DNA-binding domains"/>
    <property type="match status" value="1"/>
</dbReference>
<name>A0AA46QG05_SERMA</name>